<dbReference type="EMBL" id="QGKY02001015">
    <property type="protein sequence ID" value="KAF2574584.1"/>
    <property type="molecule type" value="Genomic_DNA"/>
</dbReference>
<proteinExistence type="predicted"/>
<organism evidence="2">
    <name type="scientific">Brassica cretica</name>
    <name type="common">Mustard</name>
    <dbReference type="NCBI Taxonomy" id="69181"/>
    <lineage>
        <taxon>Eukaryota</taxon>
        <taxon>Viridiplantae</taxon>
        <taxon>Streptophyta</taxon>
        <taxon>Embryophyta</taxon>
        <taxon>Tracheophyta</taxon>
        <taxon>Spermatophyta</taxon>
        <taxon>Magnoliopsida</taxon>
        <taxon>eudicotyledons</taxon>
        <taxon>Gunneridae</taxon>
        <taxon>Pentapetalae</taxon>
        <taxon>rosids</taxon>
        <taxon>malvids</taxon>
        <taxon>Brassicales</taxon>
        <taxon>Brassicaceae</taxon>
        <taxon>Brassiceae</taxon>
        <taxon>Brassica</taxon>
    </lineage>
</organism>
<dbReference type="AlphaFoldDB" id="A0A8S9IXQ3"/>
<gene>
    <name evidence="2" type="ORF">F2Q70_00005064</name>
</gene>
<feature type="compositionally biased region" description="Basic and acidic residues" evidence="1">
    <location>
        <begin position="49"/>
        <end position="69"/>
    </location>
</feature>
<protein>
    <submittedName>
        <fullName evidence="2">Uncharacterized protein</fullName>
    </submittedName>
</protein>
<sequence length="92" mass="10325">MEGPPTERNGFPRSGYGEEQALGAAEAWSEETDTLQRVYFRKKRHEKGKKFEERELEGTERGETLDGREALGQNTLDGREGSGQYTGSKAED</sequence>
<evidence type="ECO:0000256" key="1">
    <source>
        <dbReference type="SAM" id="MobiDB-lite"/>
    </source>
</evidence>
<feature type="region of interest" description="Disordered" evidence="1">
    <location>
        <begin position="43"/>
        <end position="92"/>
    </location>
</feature>
<name>A0A8S9IXQ3_BRACR</name>
<feature type="region of interest" description="Disordered" evidence="1">
    <location>
        <begin position="1"/>
        <end position="31"/>
    </location>
</feature>
<evidence type="ECO:0000313" key="2">
    <source>
        <dbReference type="EMBL" id="KAF2574584.1"/>
    </source>
</evidence>
<reference evidence="2" key="1">
    <citation type="submission" date="2019-12" db="EMBL/GenBank/DDBJ databases">
        <title>Genome sequencing and annotation of Brassica cretica.</title>
        <authorList>
            <person name="Studholme D.J."/>
            <person name="Sarris P.F."/>
        </authorList>
    </citation>
    <scope>NUCLEOTIDE SEQUENCE</scope>
    <source>
        <strain evidence="2">PFS-102/07</strain>
        <tissue evidence="2">Leaf</tissue>
    </source>
</reference>
<comment type="caution">
    <text evidence="2">The sequence shown here is derived from an EMBL/GenBank/DDBJ whole genome shotgun (WGS) entry which is preliminary data.</text>
</comment>
<accession>A0A8S9IXQ3</accession>
<feature type="compositionally biased region" description="Polar residues" evidence="1">
    <location>
        <begin position="83"/>
        <end position="92"/>
    </location>
</feature>